<dbReference type="PANTHER" id="PTHR33990:SF4">
    <property type="entry name" value="PHNB-LIKE DOMAIN-CONTAINING PROTEIN"/>
    <property type="match status" value="1"/>
</dbReference>
<dbReference type="CDD" id="cd06588">
    <property type="entry name" value="PhnB_like"/>
    <property type="match status" value="1"/>
</dbReference>
<dbReference type="PIRSF" id="PIRSF021700">
    <property type="entry name" value="3_dmu_93_MTrfase"/>
    <property type="match status" value="1"/>
</dbReference>
<evidence type="ECO:0000313" key="3">
    <source>
        <dbReference type="Proteomes" id="UP000091926"/>
    </source>
</evidence>
<dbReference type="Proteomes" id="UP000091926">
    <property type="component" value="Chromosome"/>
</dbReference>
<keyword evidence="3" id="KW-1185">Reference proteome</keyword>
<dbReference type="EMBL" id="CP016172">
    <property type="protein sequence ID" value="ANN76453.1"/>
    <property type="molecule type" value="Genomic_DNA"/>
</dbReference>
<dbReference type="AlphaFoldDB" id="A0A193G9Z6"/>
<dbReference type="InterPro" id="IPR028973">
    <property type="entry name" value="PhnB-like"/>
</dbReference>
<proteinExistence type="predicted"/>
<organism evidence="2 3">
    <name type="scientific">Bordetella flabilis</name>
    <dbReference type="NCBI Taxonomy" id="463014"/>
    <lineage>
        <taxon>Bacteria</taxon>
        <taxon>Pseudomonadati</taxon>
        <taxon>Pseudomonadota</taxon>
        <taxon>Betaproteobacteria</taxon>
        <taxon>Burkholderiales</taxon>
        <taxon>Alcaligenaceae</taxon>
        <taxon>Bordetella</taxon>
    </lineage>
</organism>
<feature type="domain" description="PhnB-like" evidence="1">
    <location>
        <begin position="4"/>
        <end position="128"/>
    </location>
</feature>
<dbReference type="KEGG" id="bfz:BAU07_04380"/>
<dbReference type="Gene3D" id="3.30.720.100">
    <property type="match status" value="1"/>
</dbReference>
<protein>
    <recommendedName>
        <fullName evidence="1">PhnB-like domain-containing protein</fullName>
    </recommendedName>
</protein>
<dbReference type="InterPro" id="IPR009725">
    <property type="entry name" value="3_dmu_93_MTrfase"/>
</dbReference>
<evidence type="ECO:0000313" key="2">
    <source>
        <dbReference type="EMBL" id="ANN76453.1"/>
    </source>
</evidence>
<dbReference type="SUPFAM" id="SSF54593">
    <property type="entry name" value="Glyoxalase/Bleomycin resistance protein/Dihydroxybiphenyl dioxygenase"/>
    <property type="match status" value="1"/>
</dbReference>
<gene>
    <name evidence="2" type="ORF">BAU07_04380</name>
</gene>
<dbReference type="RefSeq" id="WP_066654458.1">
    <property type="nucleotide sequence ID" value="NZ_CBCSCL010000022.1"/>
</dbReference>
<accession>A0A193G9Z6</accession>
<reference evidence="2 3" key="1">
    <citation type="submission" date="2016-06" db="EMBL/GenBank/DDBJ databases">
        <title>Complete genome sequences of Bordetella bronchialis and Bordetella flabilis.</title>
        <authorList>
            <person name="LiPuma J.J."/>
            <person name="Spilker T."/>
        </authorList>
    </citation>
    <scope>NUCLEOTIDE SEQUENCE [LARGE SCALE GENOMIC DNA]</scope>
    <source>
        <strain evidence="2 3">AU10664</strain>
    </source>
</reference>
<dbReference type="Gene3D" id="3.30.720.110">
    <property type="match status" value="1"/>
</dbReference>
<sequence length="131" mass="14446">MVASVTPFLMFQGDAEAAMDFYAGLIPDSRIVEINRYEAGEAGPAGTVKTATMRVGGQTVRCIDSPIRHNFDFTPSFSFFVDCQSEEEFARLVAGLSEGGGMLMAPDNYGFSRRFAWLNDRFGVSWQLNLP</sequence>
<dbReference type="OrthoDB" id="9795306at2"/>
<name>A0A193G9Z6_9BORD</name>
<dbReference type="PANTHER" id="PTHR33990">
    <property type="entry name" value="PROTEIN YJDN-RELATED"/>
    <property type="match status" value="1"/>
</dbReference>
<dbReference type="STRING" id="463014.BAU07_04380"/>
<dbReference type="Pfam" id="PF06983">
    <property type="entry name" value="3-dmu-9_3-mt"/>
    <property type="match status" value="1"/>
</dbReference>
<dbReference type="InterPro" id="IPR029068">
    <property type="entry name" value="Glyas_Bleomycin-R_OHBP_Dase"/>
</dbReference>
<evidence type="ECO:0000259" key="1">
    <source>
        <dbReference type="Pfam" id="PF06983"/>
    </source>
</evidence>